<name>A0AAV5MZ90_9ROSI</name>
<comment type="caution">
    <text evidence="1">The sequence shown here is derived from an EMBL/GenBank/DDBJ whole genome shotgun (WGS) entry which is preliminary data.</text>
</comment>
<dbReference type="AlphaFoldDB" id="A0AAV5MZ90"/>
<dbReference type="EMBL" id="BPVZ01002707">
    <property type="protein sequence ID" value="GKV54001.1"/>
    <property type="molecule type" value="Genomic_DNA"/>
</dbReference>
<organism evidence="1 2">
    <name type="scientific">Rubroshorea leprosula</name>
    <dbReference type="NCBI Taxonomy" id="152421"/>
    <lineage>
        <taxon>Eukaryota</taxon>
        <taxon>Viridiplantae</taxon>
        <taxon>Streptophyta</taxon>
        <taxon>Embryophyta</taxon>
        <taxon>Tracheophyta</taxon>
        <taxon>Spermatophyta</taxon>
        <taxon>Magnoliopsida</taxon>
        <taxon>eudicotyledons</taxon>
        <taxon>Gunneridae</taxon>
        <taxon>Pentapetalae</taxon>
        <taxon>rosids</taxon>
        <taxon>malvids</taxon>
        <taxon>Malvales</taxon>
        <taxon>Dipterocarpaceae</taxon>
        <taxon>Rubroshorea</taxon>
    </lineage>
</organism>
<sequence length="46" mass="4932">MICGETKIKEFCPISMQTLEAPELGSVAVQTHTSITAVCGGSRFCR</sequence>
<evidence type="ECO:0000313" key="2">
    <source>
        <dbReference type="Proteomes" id="UP001054252"/>
    </source>
</evidence>
<dbReference type="Proteomes" id="UP001054252">
    <property type="component" value="Unassembled WGS sequence"/>
</dbReference>
<keyword evidence="2" id="KW-1185">Reference proteome</keyword>
<evidence type="ECO:0000313" key="1">
    <source>
        <dbReference type="EMBL" id="GKV54001.1"/>
    </source>
</evidence>
<accession>A0AAV5MZ90</accession>
<protein>
    <submittedName>
        <fullName evidence="1">Uncharacterized protein</fullName>
    </submittedName>
</protein>
<proteinExistence type="predicted"/>
<gene>
    <name evidence="1" type="ORF">SLEP1_g60511</name>
</gene>
<reference evidence="1 2" key="1">
    <citation type="journal article" date="2021" name="Commun. Biol.">
        <title>The genome of Shorea leprosula (Dipterocarpaceae) highlights the ecological relevance of drought in aseasonal tropical rainforests.</title>
        <authorList>
            <person name="Ng K.K.S."/>
            <person name="Kobayashi M.J."/>
            <person name="Fawcett J.A."/>
            <person name="Hatakeyama M."/>
            <person name="Paape T."/>
            <person name="Ng C.H."/>
            <person name="Ang C.C."/>
            <person name="Tnah L.H."/>
            <person name="Lee C.T."/>
            <person name="Nishiyama T."/>
            <person name="Sese J."/>
            <person name="O'Brien M.J."/>
            <person name="Copetti D."/>
            <person name="Mohd Noor M.I."/>
            <person name="Ong R.C."/>
            <person name="Putra M."/>
            <person name="Sireger I.Z."/>
            <person name="Indrioko S."/>
            <person name="Kosugi Y."/>
            <person name="Izuno A."/>
            <person name="Isagi Y."/>
            <person name="Lee S.L."/>
            <person name="Shimizu K.K."/>
        </authorList>
    </citation>
    <scope>NUCLEOTIDE SEQUENCE [LARGE SCALE GENOMIC DNA]</scope>
    <source>
        <strain evidence="1">214</strain>
    </source>
</reference>